<gene>
    <name evidence="1" type="ORF">L2E82_18328</name>
</gene>
<organism evidence="1 2">
    <name type="scientific">Cichorium intybus</name>
    <name type="common">Chicory</name>
    <dbReference type="NCBI Taxonomy" id="13427"/>
    <lineage>
        <taxon>Eukaryota</taxon>
        <taxon>Viridiplantae</taxon>
        <taxon>Streptophyta</taxon>
        <taxon>Embryophyta</taxon>
        <taxon>Tracheophyta</taxon>
        <taxon>Spermatophyta</taxon>
        <taxon>Magnoliopsida</taxon>
        <taxon>eudicotyledons</taxon>
        <taxon>Gunneridae</taxon>
        <taxon>Pentapetalae</taxon>
        <taxon>asterids</taxon>
        <taxon>campanulids</taxon>
        <taxon>Asterales</taxon>
        <taxon>Asteraceae</taxon>
        <taxon>Cichorioideae</taxon>
        <taxon>Cichorieae</taxon>
        <taxon>Cichoriinae</taxon>
        <taxon>Cichorium</taxon>
    </lineage>
</organism>
<dbReference type="Proteomes" id="UP001055811">
    <property type="component" value="Linkage Group LG03"/>
</dbReference>
<dbReference type="EMBL" id="CM042011">
    <property type="protein sequence ID" value="KAI3767899.1"/>
    <property type="molecule type" value="Genomic_DNA"/>
</dbReference>
<name>A0ACB9F9W0_CICIN</name>
<protein>
    <submittedName>
        <fullName evidence="1">Uncharacterized protein</fullName>
    </submittedName>
</protein>
<comment type="caution">
    <text evidence="1">The sequence shown here is derived from an EMBL/GenBank/DDBJ whole genome shotgun (WGS) entry which is preliminary data.</text>
</comment>
<evidence type="ECO:0000313" key="1">
    <source>
        <dbReference type="EMBL" id="KAI3767899.1"/>
    </source>
</evidence>
<reference evidence="1 2" key="2">
    <citation type="journal article" date="2022" name="Mol. Ecol. Resour.">
        <title>The genomes of chicory, endive, great burdock and yacon provide insights into Asteraceae paleo-polyploidization history and plant inulin production.</title>
        <authorList>
            <person name="Fan W."/>
            <person name="Wang S."/>
            <person name="Wang H."/>
            <person name="Wang A."/>
            <person name="Jiang F."/>
            <person name="Liu H."/>
            <person name="Zhao H."/>
            <person name="Xu D."/>
            <person name="Zhang Y."/>
        </authorList>
    </citation>
    <scope>NUCLEOTIDE SEQUENCE [LARGE SCALE GENOMIC DNA]</scope>
    <source>
        <strain evidence="2">cv. Punajuju</strain>
        <tissue evidence="1">Leaves</tissue>
    </source>
</reference>
<sequence length="78" mass="8845">MAWNWVVQTVAIFKQVDPSTLVGVAKKAPAIPDDLRKDSREMVYLRILESLFIHGDVATTDTHSSQNDKISFDPSEQW</sequence>
<reference evidence="2" key="1">
    <citation type="journal article" date="2022" name="Mol. Ecol. Resour.">
        <title>The genomes of chicory, endive, great burdock and yacon provide insights into Asteraceae palaeo-polyploidization history and plant inulin production.</title>
        <authorList>
            <person name="Fan W."/>
            <person name="Wang S."/>
            <person name="Wang H."/>
            <person name="Wang A."/>
            <person name="Jiang F."/>
            <person name="Liu H."/>
            <person name="Zhao H."/>
            <person name="Xu D."/>
            <person name="Zhang Y."/>
        </authorList>
    </citation>
    <scope>NUCLEOTIDE SEQUENCE [LARGE SCALE GENOMIC DNA]</scope>
    <source>
        <strain evidence="2">cv. Punajuju</strain>
    </source>
</reference>
<keyword evidence="2" id="KW-1185">Reference proteome</keyword>
<accession>A0ACB9F9W0</accession>
<evidence type="ECO:0000313" key="2">
    <source>
        <dbReference type="Proteomes" id="UP001055811"/>
    </source>
</evidence>
<proteinExistence type="predicted"/>